<keyword evidence="1" id="KW-0472">Membrane</keyword>
<evidence type="ECO:0000313" key="3">
    <source>
        <dbReference type="Proteomes" id="UP000479357"/>
    </source>
</evidence>
<evidence type="ECO:0000313" key="2">
    <source>
        <dbReference type="EMBL" id="QHZ59826.1"/>
    </source>
</evidence>
<dbReference type="RefSeq" id="YP_009855750.1">
    <property type="nucleotide sequence ID" value="NC_048847.1"/>
</dbReference>
<protein>
    <recommendedName>
        <fullName evidence="4">Transmembrane Fragile-X-F protein</fullName>
    </recommendedName>
</protein>
<dbReference type="Proteomes" id="UP000479357">
    <property type="component" value="Segment"/>
</dbReference>
<keyword evidence="1" id="KW-1133">Transmembrane helix</keyword>
<dbReference type="KEGG" id="vg:55626490"/>
<organism evidence="2 3">
    <name type="scientific">Alteromonas phage vB_AmeM_PT11-V22</name>
    <dbReference type="NCBI Taxonomy" id="2704031"/>
    <lineage>
        <taxon>Viruses</taxon>
        <taxon>Duplodnaviria</taxon>
        <taxon>Heunggongvirae</taxon>
        <taxon>Uroviricota</taxon>
        <taxon>Caudoviricetes</taxon>
        <taxon>Myoalterovirus</taxon>
        <taxon>Myoalterovirus PT11V22</taxon>
    </lineage>
</organism>
<name>A0A6C0R1Q0_9CAUD</name>
<dbReference type="EMBL" id="MN877442">
    <property type="protein sequence ID" value="QHZ59826.1"/>
    <property type="molecule type" value="Genomic_DNA"/>
</dbReference>
<keyword evidence="3" id="KW-1185">Reference proteome</keyword>
<reference evidence="2 3" key="1">
    <citation type="submission" date="2019-12" db="EMBL/GenBank/DDBJ databases">
        <title>Alteromonas phage V22 represents a new genus of marine bacteriophages that requires a novel tail fiber chaperone for host recognition.</title>
        <authorList>
            <person name="Gonzalez-Serrano R."/>
            <person name="Dunne M."/>
            <person name="Rosselli R."/>
            <person name="Martin-Cuadrado A.-B."/>
            <person name="Grosboillot V."/>
            <person name="Zinsli L."/>
            <person name="Roda-Garcia J.J."/>
            <person name="Loessner M.J."/>
            <person name="Rodriguez-Valera F."/>
        </authorList>
    </citation>
    <scope>NUCLEOTIDE SEQUENCE [LARGE SCALE GENOMIC DNA]</scope>
</reference>
<evidence type="ECO:0008006" key="4">
    <source>
        <dbReference type="Google" id="ProtNLM"/>
    </source>
</evidence>
<keyword evidence="1" id="KW-0812">Transmembrane</keyword>
<accession>A0A6C0R1Q0</accession>
<proteinExistence type="predicted"/>
<feature type="transmembrane region" description="Helical" evidence="1">
    <location>
        <begin position="32"/>
        <end position="57"/>
    </location>
</feature>
<dbReference type="GeneID" id="55626490"/>
<evidence type="ECO:0000256" key="1">
    <source>
        <dbReference type="SAM" id="Phobius"/>
    </source>
</evidence>
<feature type="transmembrane region" description="Helical" evidence="1">
    <location>
        <begin position="7"/>
        <end position="26"/>
    </location>
</feature>
<sequence>MSDNNQSGGIGICTLLTVLFVGLKLTDNIDWSWWWVLSPMWLPAAVLLVIVLFFMSLSKIFE</sequence>